<keyword evidence="5" id="KW-1185">Reference proteome</keyword>
<dbReference type="SUPFAM" id="SSF69065">
    <property type="entry name" value="RNase III domain-like"/>
    <property type="match status" value="2"/>
</dbReference>
<dbReference type="PROSITE" id="PS50142">
    <property type="entry name" value="RNASE_3_2"/>
    <property type="match status" value="2"/>
</dbReference>
<dbReference type="STRING" id="1054147.F4QC95"/>
<dbReference type="InterPro" id="IPR000999">
    <property type="entry name" value="RNase_III_dom"/>
</dbReference>
<dbReference type="GO" id="GO:0031053">
    <property type="term" value="P:primary miRNA processing"/>
    <property type="evidence" value="ECO:0007669"/>
    <property type="project" value="TreeGrafter"/>
</dbReference>
<dbReference type="GO" id="GO:0005634">
    <property type="term" value="C:nucleus"/>
    <property type="evidence" value="ECO:0007669"/>
    <property type="project" value="TreeGrafter"/>
</dbReference>
<protein>
    <submittedName>
        <fullName evidence="4">RNase III</fullName>
    </submittedName>
</protein>
<reference evidence="5" key="1">
    <citation type="journal article" date="2011" name="Genome Res.">
        <title>Phylogeny-wide analysis of social amoeba genomes highlights ancient origins for complex intercellular communication.</title>
        <authorList>
            <person name="Heidel A.J."/>
            <person name="Lawal H.M."/>
            <person name="Felder M."/>
            <person name="Schilde C."/>
            <person name="Helps N.R."/>
            <person name="Tunggal B."/>
            <person name="Rivero F."/>
            <person name="John U."/>
            <person name="Schleicher M."/>
            <person name="Eichinger L."/>
            <person name="Platzer M."/>
            <person name="Noegel A.A."/>
            <person name="Schaap P."/>
            <person name="Gloeckner G."/>
        </authorList>
    </citation>
    <scope>NUCLEOTIDE SEQUENCE [LARGE SCALE GENOMIC DNA]</scope>
    <source>
        <strain evidence="5">SH3</strain>
    </source>
</reference>
<dbReference type="Proteomes" id="UP000007797">
    <property type="component" value="Unassembled WGS sequence"/>
</dbReference>
<dbReference type="PROSITE" id="PS00517">
    <property type="entry name" value="RNASE_3_1"/>
    <property type="match status" value="2"/>
</dbReference>
<feature type="domain" description="RNase III" evidence="3">
    <location>
        <begin position="140"/>
        <end position="266"/>
    </location>
</feature>
<dbReference type="PANTHER" id="PTHR11207">
    <property type="entry name" value="RIBONUCLEASE III"/>
    <property type="match status" value="1"/>
</dbReference>
<dbReference type="GeneID" id="14866561"/>
<dbReference type="GO" id="GO:0004525">
    <property type="term" value="F:ribonuclease III activity"/>
    <property type="evidence" value="ECO:0007669"/>
    <property type="project" value="InterPro"/>
</dbReference>
<dbReference type="OrthoDB" id="20536at2759"/>
<feature type="domain" description="RNase III" evidence="3">
    <location>
        <begin position="300"/>
        <end position="420"/>
    </location>
</feature>
<dbReference type="Gene3D" id="1.10.1520.10">
    <property type="entry name" value="Ribonuclease III domain"/>
    <property type="match status" value="2"/>
</dbReference>
<dbReference type="KEGG" id="dfa:DFA_12148"/>
<dbReference type="Pfam" id="PF00636">
    <property type="entry name" value="Ribonuclease_3"/>
    <property type="match status" value="2"/>
</dbReference>
<feature type="region of interest" description="Disordered" evidence="2">
    <location>
        <begin position="504"/>
        <end position="535"/>
    </location>
</feature>
<dbReference type="EMBL" id="GL883029">
    <property type="protein sequence ID" value="EGG14376.1"/>
    <property type="molecule type" value="Genomic_DNA"/>
</dbReference>
<sequence>MEGKVLELKSGICPTLLCTHATASLARDYWALKPLLFFTKDGLREDIHRWNIDILNQSPLLNSAGGGGGENGSGKDDNHEKKIEFENFIRKSKLYAKDPLICKVLGITSEMHAMAKVAILVYIPELKWWKKVDQFQSNIISFENDLLLREIFTHPSSKKINSLNPAEYKLFKDLLPFTTDNQRLEFLGDSILKFCASIYLFFKYPKANEGELTTRRSELTNNTYLLEKCNEWGIIELLRYSSTEDIKKPKADVMEAMFGAIFLERGFKEVYRFIVHTVYNDHQYSTLPTFKCNHSFERQLSSIQSKFLFDVQVKISKVCLLEDAITCLGDQNYSYQRLEFLGDSYLDGIVSHFLYREFPLENEGFLSQARALLVRNEALAQISQRIKLYQLVTDPSATFSTKRLGDLFEAFIGGVLLDNELEDTKKLIYRLLNLNKDYVVEILEAHYASSRPVPHNSTEMIPDSEVLPVRIDQMLDNQPIASTIPPKKQRNGIYLNNSPISSAVSISPESSSSSTLSSPPVITPPITINQGSTTPPMTVTSTSIMDVDVQDKQDEQVQQQQQVILNVEEEQKEMTI</sequence>
<dbReference type="SMART" id="SM00535">
    <property type="entry name" value="RIBOc"/>
    <property type="match status" value="2"/>
</dbReference>
<evidence type="ECO:0000313" key="4">
    <source>
        <dbReference type="EMBL" id="EGG14376.1"/>
    </source>
</evidence>
<evidence type="ECO:0000256" key="2">
    <source>
        <dbReference type="SAM" id="MobiDB-lite"/>
    </source>
</evidence>
<evidence type="ECO:0000259" key="3">
    <source>
        <dbReference type="PROSITE" id="PS50142"/>
    </source>
</evidence>
<evidence type="ECO:0000313" key="5">
    <source>
        <dbReference type="Proteomes" id="UP000007797"/>
    </source>
</evidence>
<dbReference type="CDD" id="cd00593">
    <property type="entry name" value="RIBOc"/>
    <property type="match status" value="2"/>
</dbReference>
<keyword evidence="1" id="KW-0694">RNA-binding</keyword>
<dbReference type="GO" id="GO:0003725">
    <property type="term" value="F:double-stranded RNA binding"/>
    <property type="evidence" value="ECO:0007669"/>
    <property type="project" value="TreeGrafter"/>
</dbReference>
<dbReference type="PANTHER" id="PTHR11207:SF0">
    <property type="entry name" value="RIBONUCLEASE 3"/>
    <property type="match status" value="1"/>
</dbReference>
<dbReference type="InterPro" id="IPR036389">
    <property type="entry name" value="RNase_III_sf"/>
</dbReference>
<dbReference type="RefSeq" id="XP_004353785.1">
    <property type="nucleotide sequence ID" value="XM_004353733.1"/>
</dbReference>
<accession>F4QC95</accession>
<proteinExistence type="predicted"/>
<dbReference type="AlphaFoldDB" id="F4QC95"/>
<organism evidence="4 5">
    <name type="scientific">Cavenderia fasciculata</name>
    <name type="common">Slime mold</name>
    <name type="synonym">Dictyostelium fasciculatum</name>
    <dbReference type="NCBI Taxonomy" id="261658"/>
    <lineage>
        <taxon>Eukaryota</taxon>
        <taxon>Amoebozoa</taxon>
        <taxon>Evosea</taxon>
        <taxon>Eumycetozoa</taxon>
        <taxon>Dictyostelia</taxon>
        <taxon>Acytosteliales</taxon>
        <taxon>Cavenderiaceae</taxon>
        <taxon>Cavenderia</taxon>
    </lineage>
</organism>
<gene>
    <name evidence="4" type="primary">drnA-2</name>
    <name evidence="4" type="ORF">DFA_12148</name>
</gene>
<name>F4QC95_CACFS</name>
<evidence type="ECO:0000256" key="1">
    <source>
        <dbReference type="ARBA" id="ARBA00022884"/>
    </source>
</evidence>